<dbReference type="PROSITE" id="PS50043">
    <property type="entry name" value="HTH_LUXR_2"/>
    <property type="match status" value="1"/>
</dbReference>
<dbReference type="PRINTS" id="PR00038">
    <property type="entry name" value="HTHLUXR"/>
</dbReference>
<evidence type="ECO:0000256" key="1">
    <source>
        <dbReference type="ARBA" id="ARBA00023015"/>
    </source>
</evidence>
<reference evidence="5 6" key="1">
    <citation type="submission" date="2016-10" db="EMBL/GenBank/DDBJ databases">
        <authorList>
            <person name="de Groot N.N."/>
        </authorList>
    </citation>
    <scope>NUCLEOTIDE SEQUENCE [LARGE SCALE GENOMIC DNA]</scope>
    <source>
        <strain evidence="5 6">DSM 44149</strain>
    </source>
</reference>
<dbReference type="InterPro" id="IPR036388">
    <property type="entry name" value="WH-like_DNA-bd_sf"/>
</dbReference>
<keyword evidence="3" id="KW-0804">Transcription</keyword>
<keyword evidence="1" id="KW-0805">Transcription regulation</keyword>
<organism evidence="5 6">
    <name type="scientific">Allokutzneria albata</name>
    <name type="common">Kibdelosporangium albatum</name>
    <dbReference type="NCBI Taxonomy" id="211114"/>
    <lineage>
        <taxon>Bacteria</taxon>
        <taxon>Bacillati</taxon>
        <taxon>Actinomycetota</taxon>
        <taxon>Actinomycetes</taxon>
        <taxon>Pseudonocardiales</taxon>
        <taxon>Pseudonocardiaceae</taxon>
        <taxon>Allokutzneria</taxon>
    </lineage>
</organism>
<evidence type="ECO:0000256" key="3">
    <source>
        <dbReference type="ARBA" id="ARBA00023163"/>
    </source>
</evidence>
<dbReference type="InterPro" id="IPR016032">
    <property type="entry name" value="Sig_transdc_resp-reg_C-effctor"/>
</dbReference>
<keyword evidence="2" id="KW-0238">DNA-binding</keyword>
<dbReference type="InterPro" id="IPR000792">
    <property type="entry name" value="Tscrpt_reg_LuxR_C"/>
</dbReference>
<dbReference type="Pfam" id="PF00196">
    <property type="entry name" value="GerE"/>
    <property type="match status" value="1"/>
</dbReference>
<dbReference type="GO" id="GO:0006355">
    <property type="term" value="P:regulation of DNA-templated transcription"/>
    <property type="evidence" value="ECO:0007669"/>
    <property type="project" value="InterPro"/>
</dbReference>
<gene>
    <name evidence="5" type="ORF">SAMN04489726_0614</name>
</gene>
<evidence type="ECO:0000313" key="6">
    <source>
        <dbReference type="Proteomes" id="UP000183376"/>
    </source>
</evidence>
<dbReference type="Gene3D" id="1.10.10.10">
    <property type="entry name" value="Winged helix-like DNA-binding domain superfamily/Winged helix DNA-binding domain"/>
    <property type="match status" value="1"/>
</dbReference>
<dbReference type="RefSeq" id="WP_052407901.1">
    <property type="nucleotide sequence ID" value="NZ_JOEF01000025.1"/>
</dbReference>
<accession>A0A1G9RR55</accession>
<dbReference type="EMBL" id="LT629701">
    <property type="protein sequence ID" value="SDM25457.1"/>
    <property type="molecule type" value="Genomic_DNA"/>
</dbReference>
<dbReference type="SMART" id="SM00421">
    <property type="entry name" value="HTH_LUXR"/>
    <property type="match status" value="1"/>
</dbReference>
<dbReference type="GO" id="GO:0003677">
    <property type="term" value="F:DNA binding"/>
    <property type="evidence" value="ECO:0007669"/>
    <property type="project" value="UniProtKB-KW"/>
</dbReference>
<feature type="domain" description="HTH luxR-type" evidence="4">
    <location>
        <begin position="180"/>
        <end position="246"/>
    </location>
</feature>
<dbReference type="PANTHER" id="PTHR44688">
    <property type="entry name" value="DNA-BINDING TRANSCRIPTIONAL ACTIVATOR DEVR_DOSR"/>
    <property type="match status" value="1"/>
</dbReference>
<name>A0A1G9RR55_ALLAB</name>
<keyword evidence="6" id="KW-1185">Reference proteome</keyword>
<dbReference type="SUPFAM" id="SSF46894">
    <property type="entry name" value="C-terminal effector domain of the bipartite response regulators"/>
    <property type="match status" value="1"/>
</dbReference>
<evidence type="ECO:0000313" key="5">
    <source>
        <dbReference type="EMBL" id="SDM25457.1"/>
    </source>
</evidence>
<dbReference type="STRING" id="211114.SAMN04489726_0614"/>
<sequence>MLDAADYRAMFRVLEAVEQLDTAERFAATLVDWLAREFGWRSLVFQLSPTDLSDFRAGRVSLRTVRFTSNARPAVIDEMVERWGDHHPLGPGVGVGLTRRSVVAASELSTDSDEAVRHYFDSFVHPRGVGDMLHAAADAGARGGLGLCVYADNGPRERAVLGKLSKMLVPFLRQHPAPAGPGDGAALTDRETLVARLVAEGHSNQEIALQLGISLGTVKKHLSRALAKTASASRTQLAFRLARRVGPQ</sequence>
<dbReference type="PROSITE" id="PS00622">
    <property type="entry name" value="HTH_LUXR_1"/>
    <property type="match status" value="1"/>
</dbReference>
<evidence type="ECO:0000259" key="4">
    <source>
        <dbReference type="PROSITE" id="PS50043"/>
    </source>
</evidence>
<dbReference type="PANTHER" id="PTHR44688:SF16">
    <property type="entry name" value="DNA-BINDING TRANSCRIPTIONAL ACTIVATOR DEVR_DOSR"/>
    <property type="match status" value="1"/>
</dbReference>
<protein>
    <submittedName>
        <fullName evidence="5">Regulatory protein, luxR family</fullName>
    </submittedName>
</protein>
<proteinExistence type="predicted"/>
<dbReference type="AlphaFoldDB" id="A0A1G9RR55"/>
<dbReference type="eggNOG" id="COG2197">
    <property type="taxonomic scope" value="Bacteria"/>
</dbReference>
<evidence type="ECO:0000256" key="2">
    <source>
        <dbReference type="ARBA" id="ARBA00023125"/>
    </source>
</evidence>
<dbReference type="CDD" id="cd06170">
    <property type="entry name" value="LuxR_C_like"/>
    <property type="match status" value="1"/>
</dbReference>
<dbReference type="OrthoDB" id="4456147at2"/>
<dbReference type="Proteomes" id="UP000183376">
    <property type="component" value="Chromosome I"/>
</dbReference>